<dbReference type="AlphaFoldDB" id="A0A4U1J8N7"/>
<comment type="caution">
    <text evidence="2">The sequence shown here is derived from an EMBL/GenBank/DDBJ whole genome shotgun (WGS) entry which is preliminary data.</text>
</comment>
<protein>
    <recommendedName>
        <fullName evidence="4">Outer membrane protein beta-barrel domain-containing protein</fullName>
    </recommendedName>
</protein>
<evidence type="ECO:0000313" key="3">
    <source>
        <dbReference type="Proteomes" id="UP000309215"/>
    </source>
</evidence>
<feature type="signal peptide" evidence="1">
    <location>
        <begin position="1"/>
        <end position="24"/>
    </location>
</feature>
<dbReference type="EMBL" id="SSMQ01000026">
    <property type="protein sequence ID" value="TKD03980.1"/>
    <property type="molecule type" value="Genomic_DNA"/>
</dbReference>
<evidence type="ECO:0008006" key="4">
    <source>
        <dbReference type="Google" id="ProtNLM"/>
    </source>
</evidence>
<dbReference type="Proteomes" id="UP000309215">
    <property type="component" value="Unassembled WGS sequence"/>
</dbReference>
<dbReference type="RefSeq" id="WP_136931455.1">
    <property type="nucleotide sequence ID" value="NZ_SSMQ01000026.1"/>
</dbReference>
<name>A0A4U1J8N7_9BACT</name>
<gene>
    <name evidence="2" type="ORF">E8A74_24310</name>
</gene>
<feature type="chain" id="PRO_5020869217" description="Outer membrane protein beta-barrel domain-containing protein" evidence="1">
    <location>
        <begin position="25"/>
        <end position="227"/>
    </location>
</feature>
<evidence type="ECO:0000313" key="2">
    <source>
        <dbReference type="EMBL" id="TKD03980.1"/>
    </source>
</evidence>
<accession>A0A4U1J8N7</accession>
<reference evidence="2 3" key="1">
    <citation type="submission" date="2019-04" db="EMBL/GenBank/DDBJ databases">
        <authorList>
            <person name="Li Y."/>
            <person name="Wang J."/>
        </authorList>
    </citation>
    <scope>NUCLEOTIDE SEQUENCE [LARGE SCALE GENOMIC DNA]</scope>
    <source>
        <strain evidence="2 3">DSM 14668</strain>
    </source>
</reference>
<keyword evidence="1" id="KW-0732">Signal</keyword>
<proteinExistence type="predicted"/>
<dbReference type="OrthoDB" id="5512769at2"/>
<organism evidence="2 3">
    <name type="scientific">Polyangium fumosum</name>
    <dbReference type="NCBI Taxonomy" id="889272"/>
    <lineage>
        <taxon>Bacteria</taxon>
        <taxon>Pseudomonadati</taxon>
        <taxon>Myxococcota</taxon>
        <taxon>Polyangia</taxon>
        <taxon>Polyangiales</taxon>
        <taxon>Polyangiaceae</taxon>
        <taxon>Polyangium</taxon>
    </lineage>
</organism>
<sequence>MSARRPFGLLLCASLLAASGPARGEPSAALPPANAPLRVLGGVRPPPLHVEYIQYGVAIVAETNLDAGAVCAPQGGKTAPCILGGAGGLAIRGGYRSAGPWYIGGAYQFAKMDSSNLYRLGIFQQLRFEMRYLPDFGTRAAPYASWGIGALAYGNEWGVETGGGLLFGGLGVEIELSRVAILGFGLVYRPMLIAGWTDTAGAVRATGVAHFLGAEFQFEIRSEIGRR</sequence>
<keyword evidence="3" id="KW-1185">Reference proteome</keyword>
<evidence type="ECO:0000256" key="1">
    <source>
        <dbReference type="SAM" id="SignalP"/>
    </source>
</evidence>